<evidence type="ECO:0000313" key="2">
    <source>
        <dbReference type="EMBL" id="VFJ72670.1"/>
    </source>
</evidence>
<name>A0A450SJW3_9GAMM</name>
<dbReference type="EMBL" id="CAADFL010000677">
    <property type="protein sequence ID" value="VFK20194.1"/>
    <property type="molecule type" value="Genomic_DNA"/>
</dbReference>
<proteinExistence type="predicted"/>
<protein>
    <submittedName>
        <fullName evidence="1">Uncharacterized protein</fullName>
    </submittedName>
</protein>
<gene>
    <name evidence="3" type="ORF">BECKFM1743B_GA0114221_106771</name>
    <name evidence="1" type="ORF">BECKFM1743C_GA0114222_101284</name>
    <name evidence="2" type="ORF">BECKFM1743C_GA0114222_106641</name>
</gene>
<accession>A0A450SJW3</accession>
<evidence type="ECO:0000313" key="3">
    <source>
        <dbReference type="EMBL" id="VFK20194.1"/>
    </source>
</evidence>
<sequence length="79" mass="9531">MQLLLQRRMGEKDKQAGMFFDRNHLRSCLETRNLLRWRPNCVLASRRGQKLRHVNPKVPNSLLVCYFYYELYAKVILHP</sequence>
<evidence type="ECO:0000313" key="1">
    <source>
        <dbReference type="EMBL" id="VFJ53757.1"/>
    </source>
</evidence>
<reference evidence="1" key="1">
    <citation type="submission" date="2019-02" db="EMBL/GenBank/DDBJ databases">
        <authorList>
            <person name="Gruber-Vodicka R. H."/>
            <person name="Seah K. B. B."/>
        </authorList>
    </citation>
    <scope>NUCLEOTIDE SEQUENCE</scope>
    <source>
        <strain evidence="3">BECK_BZ164</strain>
        <strain evidence="1">BECK_BZ165</strain>
    </source>
</reference>
<dbReference type="EMBL" id="CAADFA010000128">
    <property type="protein sequence ID" value="VFJ53757.1"/>
    <property type="molecule type" value="Genomic_DNA"/>
</dbReference>
<organism evidence="1">
    <name type="scientific">Candidatus Kentrum sp. FM</name>
    <dbReference type="NCBI Taxonomy" id="2126340"/>
    <lineage>
        <taxon>Bacteria</taxon>
        <taxon>Pseudomonadati</taxon>
        <taxon>Pseudomonadota</taxon>
        <taxon>Gammaproteobacteria</taxon>
        <taxon>Candidatus Kentrum</taxon>
    </lineage>
</organism>
<dbReference type="EMBL" id="CAADFA010000664">
    <property type="protein sequence ID" value="VFJ72670.1"/>
    <property type="molecule type" value="Genomic_DNA"/>
</dbReference>
<dbReference type="AlphaFoldDB" id="A0A450SJW3"/>